<dbReference type="PANTHER" id="PTHR15615">
    <property type="match status" value="1"/>
</dbReference>
<protein>
    <recommendedName>
        <fullName evidence="4">Cyclin N-terminal domain-containing protein</fullName>
    </recommendedName>
</protein>
<dbReference type="GO" id="GO:0000307">
    <property type="term" value="C:cyclin-dependent protein kinase holoenzyme complex"/>
    <property type="evidence" value="ECO:0007669"/>
    <property type="project" value="TreeGrafter"/>
</dbReference>
<dbReference type="AlphaFoldDB" id="A0A098VTV3"/>
<dbReference type="Pfam" id="PF08613">
    <property type="entry name" value="Cyclin"/>
    <property type="match status" value="1"/>
</dbReference>
<evidence type="ECO:0000313" key="2">
    <source>
        <dbReference type="EMBL" id="KGG52269.1"/>
    </source>
</evidence>
<dbReference type="HOGENOM" id="CLU_824078_0_0_1"/>
<dbReference type="PANTHER" id="PTHR15615:SF27">
    <property type="entry name" value="PHO85 CYCLIN CLG1"/>
    <property type="match status" value="1"/>
</dbReference>
<dbReference type="EMBL" id="JMKJ01000106">
    <property type="protein sequence ID" value="KGG52269.1"/>
    <property type="molecule type" value="Genomic_DNA"/>
</dbReference>
<sequence>MKSSLFTRKDRIDVTTSGSFEEIMPNNDDSRDHCHHHHHHQNHHNIFHHRGIHSNSISSPASAIDILLTSPSPKSAVLVHPPLRGSSSRLAGEGCRSTPSIVGSFSSLSTSLASSSLFGGLMEDDATIIIRSSAWFLKGRSRSYHDDEFFMRMAKVAQAVMPLLLASSNKFLDLTKSASLSMATERSNPENSSELAIPRKRYSREFELFICNILKKTGLSSLVLLLALKYIHRLRLAYPGVCPTSGSEYRLFSVAMILANKYLEDRTFTNKTWASLTAMPISEVNIMEREFLTILDFNLGVNEVEFSSWISAIEGFLKELGTPSWPPEDLSAISARS</sequence>
<proteinExistence type="predicted"/>
<dbReference type="GO" id="GO:0016538">
    <property type="term" value="F:cyclin-dependent protein serine/threonine kinase regulator activity"/>
    <property type="evidence" value="ECO:0007669"/>
    <property type="project" value="TreeGrafter"/>
</dbReference>
<reference evidence="2 3" key="1">
    <citation type="submission" date="2014-04" db="EMBL/GenBank/DDBJ databases">
        <title>A new species of microsporidia sheds light on the evolution of extreme parasitism.</title>
        <authorList>
            <person name="Haag K.L."/>
            <person name="James T.Y."/>
            <person name="Larsson R."/>
            <person name="Schaer T.M."/>
            <person name="Refardt D."/>
            <person name="Pombert J.-F."/>
            <person name="Ebert D."/>
        </authorList>
    </citation>
    <scope>NUCLEOTIDE SEQUENCE [LARGE SCALE GENOMIC DNA]</scope>
    <source>
        <strain evidence="2 3">UGP3</strain>
        <tissue evidence="2">Spores</tissue>
    </source>
</reference>
<dbReference type="CDD" id="cd20557">
    <property type="entry name" value="CYCLIN_ScPCL1-like"/>
    <property type="match status" value="1"/>
</dbReference>
<dbReference type="GO" id="GO:0019901">
    <property type="term" value="F:protein kinase binding"/>
    <property type="evidence" value="ECO:0007669"/>
    <property type="project" value="InterPro"/>
</dbReference>
<dbReference type="VEuPathDB" id="MicrosporidiaDB:DI09_196p30"/>
<dbReference type="Proteomes" id="UP000029725">
    <property type="component" value="Unassembled WGS sequence"/>
</dbReference>
<dbReference type="GO" id="GO:0005634">
    <property type="term" value="C:nucleus"/>
    <property type="evidence" value="ECO:0007669"/>
    <property type="project" value="TreeGrafter"/>
</dbReference>
<gene>
    <name evidence="2" type="ORF">DI09_196p30</name>
</gene>
<dbReference type="InterPro" id="IPR013922">
    <property type="entry name" value="Cyclin_PHO80-like"/>
</dbReference>
<comment type="caution">
    <text evidence="2">The sequence shown here is derived from an EMBL/GenBank/DDBJ whole genome shotgun (WGS) entry which is preliminary data.</text>
</comment>
<dbReference type="GeneID" id="25258846"/>
<feature type="region of interest" description="Disordered" evidence="1">
    <location>
        <begin position="20"/>
        <end position="42"/>
    </location>
</feature>
<dbReference type="SUPFAM" id="SSF47954">
    <property type="entry name" value="Cyclin-like"/>
    <property type="match status" value="1"/>
</dbReference>
<evidence type="ECO:0000256" key="1">
    <source>
        <dbReference type="SAM" id="MobiDB-lite"/>
    </source>
</evidence>
<keyword evidence="3" id="KW-1185">Reference proteome</keyword>
<organism evidence="2 3">
    <name type="scientific">Mitosporidium daphniae</name>
    <dbReference type="NCBI Taxonomy" id="1485682"/>
    <lineage>
        <taxon>Eukaryota</taxon>
        <taxon>Fungi</taxon>
        <taxon>Fungi incertae sedis</taxon>
        <taxon>Microsporidia</taxon>
        <taxon>Mitosporidium</taxon>
    </lineage>
</organism>
<feature type="compositionally biased region" description="Basic residues" evidence="1">
    <location>
        <begin position="33"/>
        <end position="42"/>
    </location>
</feature>
<dbReference type="Gene3D" id="1.10.472.10">
    <property type="entry name" value="Cyclin-like"/>
    <property type="match status" value="1"/>
</dbReference>
<dbReference type="OrthoDB" id="244495at2759"/>
<evidence type="ECO:0000313" key="3">
    <source>
        <dbReference type="Proteomes" id="UP000029725"/>
    </source>
</evidence>
<name>A0A098VTV3_9MICR</name>
<dbReference type="InterPro" id="IPR036915">
    <property type="entry name" value="Cyclin-like_sf"/>
</dbReference>
<accession>A0A098VTV3</accession>
<evidence type="ECO:0008006" key="4">
    <source>
        <dbReference type="Google" id="ProtNLM"/>
    </source>
</evidence>
<dbReference type="RefSeq" id="XP_013238705.1">
    <property type="nucleotide sequence ID" value="XM_013383251.1"/>
</dbReference>